<evidence type="ECO:0000313" key="1">
    <source>
        <dbReference type="EMBL" id="GIY78715.1"/>
    </source>
</evidence>
<dbReference type="Proteomes" id="UP001054945">
    <property type="component" value="Unassembled WGS sequence"/>
</dbReference>
<dbReference type="AlphaFoldDB" id="A0AAV4W758"/>
<gene>
    <name evidence="1" type="ORF">CEXT_202541</name>
</gene>
<protein>
    <submittedName>
        <fullName evidence="1">Uncharacterized protein</fullName>
    </submittedName>
</protein>
<keyword evidence="2" id="KW-1185">Reference proteome</keyword>
<reference evidence="1 2" key="1">
    <citation type="submission" date="2021-06" db="EMBL/GenBank/DDBJ databases">
        <title>Caerostris extrusa draft genome.</title>
        <authorList>
            <person name="Kono N."/>
            <person name="Arakawa K."/>
        </authorList>
    </citation>
    <scope>NUCLEOTIDE SEQUENCE [LARGE SCALE GENOMIC DNA]</scope>
</reference>
<sequence>MTYIRLLTTIRIFCAKRKGVVKEGGGESYSNGLKTADWGWGGEKGRGSRSPIEVEMGTSQDLLFKVGCISMIGVISVFVLQEGIGIEAPLRVILE</sequence>
<name>A0AAV4W758_CAEEX</name>
<accession>A0AAV4W758</accession>
<organism evidence="1 2">
    <name type="scientific">Caerostris extrusa</name>
    <name type="common">Bark spider</name>
    <name type="synonym">Caerostris bankana</name>
    <dbReference type="NCBI Taxonomy" id="172846"/>
    <lineage>
        <taxon>Eukaryota</taxon>
        <taxon>Metazoa</taxon>
        <taxon>Ecdysozoa</taxon>
        <taxon>Arthropoda</taxon>
        <taxon>Chelicerata</taxon>
        <taxon>Arachnida</taxon>
        <taxon>Araneae</taxon>
        <taxon>Araneomorphae</taxon>
        <taxon>Entelegynae</taxon>
        <taxon>Araneoidea</taxon>
        <taxon>Araneidae</taxon>
        <taxon>Caerostris</taxon>
    </lineage>
</organism>
<comment type="caution">
    <text evidence="1">The sequence shown here is derived from an EMBL/GenBank/DDBJ whole genome shotgun (WGS) entry which is preliminary data.</text>
</comment>
<evidence type="ECO:0000313" key="2">
    <source>
        <dbReference type="Proteomes" id="UP001054945"/>
    </source>
</evidence>
<proteinExistence type="predicted"/>
<dbReference type="EMBL" id="BPLR01015783">
    <property type="protein sequence ID" value="GIY78715.1"/>
    <property type="molecule type" value="Genomic_DNA"/>
</dbReference>